<dbReference type="EMBL" id="CP001699">
    <property type="protein sequence ID" value="ACU63391.1"/>
    <property type="molecule type" value="Genomic_DNA"/>
</dbReference>
<dbReference type="AlphaFoldDB" id="A0A979G9S4"/>
<dbReference type="Gene3D" id="3.40.30.10">
    <property type="entry name" value="Glutaredoxin"/>
    <property type="match status" value="1"/>
</dbReference>
<evidence type="ECO:0008006" key="3">
    <source>
        <dbReference type="Google" id="ProtNLM"/>
    </source>
</evidence>
<dbReference type="KEGG" id="cpi:Cpin_5973"/>
<accession>A0A979G9S4</accession>
<dbReference type="RefSeq" id="WP_012793557.1">
    <property type="nucleotide sequence ID" value="NC_013132.1"/>
</dbReference>
<evidence type="ECO:0000313" key="2">
    <source>
        <dbReference type="Proteomes" id="UP000002215"/>
    </source>
</evidence>
<dbReference type="Proteomes" id="UP000002215">
    <property type="component" value="Chromosome"/>
</dbReference>
<dbReference type="OrthoDB" id="6120799at2"/>
<dbReference type="Pfam" id="PF14595">
    <property type="entry name" value="Thioredoxin_9"/>
    <property type="match status" value="1"/>
</dbReference>
<gene>
    <name evidence="1" type="ordered locus">Cpin_5973</name>
</gene>
<protein>
    <recommendedName>
        <fullName evidence="3">Thioredoxin family protein</fullName>
    </recommendedName>
</protein>
<name>A0A979G9S4_CHIPD</name>
<reference evidence="2" key="1">
    <citation type="submission" date="2009-08" db="EMBL/GenBank/DDBJ databases">
        <title>The complete genome of Chitinophaga pinensis DSM 2588.</title>
        <authorList>
            <consortium name="US DOE Joint Genome Institute (JGI-PGF)"/>
            <person name="Lucas S."/>
            <person name="Copeland A."/>
            <person name="Lapidus A."/>
            <person name="Glavina del Rio T."/>
            <person name="Dalin E."/>
            <person name="Tice H."/>
            <person name="Bruce D."/>
            <person name="Goodwin L."/>
            <person name="Pitluck S."/>
            <person name="Kyrpides N."/>
            <person name="Mavromatis K."/>
            <person name="Ivanova N."/>
            <person name="Mikhailova N."/>
            <person name="Sims D."/>
            <person name="Meinche L."/>
            <person name="Brettin T."/>
            <person name="Detter J.C."/>
            <person name="Han C."/>
            <person name="Larimer F."/>
            <person name="Land M."/>
            <person name="Hauser L."/>
            <person name="Markowitz V."/>
            <person name="Cheng J.-F."/>
            <person name="Hugenholtz P."/>
            <person name="Woyke T."/>
            <person name="Wu D."/>
            <person name="Spring S."/>
            <person name="Klenk H.-P."/>
            <person name="Eisen J.A."/>
        </authorList>
    </citation>
    <scope>NUCLEOTIDE SEQUENCE [LARGE SCALE GENOMIC DNA]</scope>
    <source>
        <strain evidence="2">ATCC 43595 / DSM 2588 / LMG 13176 / NBRC 15968 / NCIMB 11800 / UQM 2034</strain>
    </source>
</reference>
<sequence>MTFEEYYTYFESIINHDPSTLVTPYDKQEYIDYTRLNWSRMNRWLKKGQLSDELLEIVKKICIPQTWIVITEPWCGDAAHSIPFIKMISDTNPLINVLYELRDSEPYRINSYLTKGSKSIPKVIYRSDKEADVMVWGPRPLKCQLMYDQLLANQAPFEEIKTALQHWYNTNKGVDIQQELAIQLSKKL</sequence>
<reference evidence="1 2" key="2">
    <citation type="journal article" date="2010" name="Stand. Genomic Sci.">
        <title>Complete genome sequence of Chitinophaga pinensis type strain (UQM 2034).</title>
        <authorList>
            <person name="Glavina Del Rio T."/>
            <person name="Abt B."/>
            <person name="Spring S."/>
            <person name="Lapidus A."/>
            <person name="Nolan M."/>
            <person name="Tice H."/>
            <person name="Copeland A."/>
            <person name="Cheng J.F."/>
            <person name="Chen F."/>
            <person name="Bruce D."/>
            <person name="Goodwin L."/>
            <person name="Pitluck S."/>
            <person name="Ivanova N."/>
            <person name="Mavromatis K."/>
            <person name="Mikhailova N."/>
            <person name="Pati A."/>
            <person name="Chen A."/>
            <person name="Palaniappan K."/>
            <person name="Land M."/>
            <person name="Hauser L."/>
            <person name="Chang Y.J."/>
            <person name="Jeffries C.D."/>
            <person name="Chain P."/>
            <person name="Saunders E."/>
            <person name="Detter J.C."/>
            <person name="Brettin T."/>
            <person name="Rohde M."/>
            <person name="Goker M."/>
            <person name="Bristow J."/>
            <person name="Eisen J.A."/>
            <person name="Markowitz V."/>
            <person name="Hugenholtz P."/>
            <person name="Kyrpides N.C."/>
            <person name="Klenk H.P."/>
            <person name="Lucas S."/>
        </authorList>
    </citation>
    <scope>NUCLEOTIDE SEQUENCE [LARGE SCALE GENOMIC DNA]</scope>
    <source>
        <strain evidence="2">ATCC 43595 / DSM 2588 / LMG 13176 / NBRC 15968 / NCIMB 11800 / UQM 2034</strain>
    </source>
</reference>
<evidence type="ECO:0000313" key="1">
    <source>
        <dbReference type="EMBL" id="ACU63391.1"/>
    </source>
</evidence>
<organism evidence="1 2">
    <name type="scientific">Chitinophaga pinensis (strain ATCC 43595 / DSM 2588 / LMG 13176 / NBRC 15968 / NCIMB 11800 / UQM 2034)</name>
    <dbReference type="NCBI Taxonomy" id="485918"/>
    <lineage>
        <taxon>Bacteria</taxon>
        <taxon>Pseudomonadati</taxon>
        <taxon>Bacteroidota</taxon>
        <taxon>Chitinophagia</taxon>
        <taxon>Chitinophagales</taxon>
        <taxon>Chitinophagaceae</taxon>
        <taxon>Chitinophaga</taxon>
    </lineage>
</organism>
<proteinExistence type="predicted"/>